<gene>
    <name evidence="3" type="ORF">CRM22_007956</name>
</gene>
<evidence type="ECO:0000256" key="1">
    <source>
        <dbReference type="SAM" id="MobiDB-lite"/>
    </source>
</evidence>
<dbReference type="Gene3D" id="1.20.1280.50">
    <property type="match status" value="1"/>
</dbReference>
<dbReference type="SUPFAM" id="SSF81383">
    <property type="entry name" value="F-box domain"/>
    <property type="match status" value="1"/>
</dbReference>
<sequence length="574" mass="64623">MFFSPDNACDHPNKSQQSVGDQSSVTRSKSETFHLQLACVKSWFEDFSDVQKQLFFTDLLNRYESVQKNAAEYILRKKAAKAGVNFTNLLPYHLLIYLFSFLDAESLIAVSKVCWYCKLLVDSNALWYLQCKQKNWELPSVLPNSELPPGFWKHYYMERSRFNLKKTLLSPSPAVSTSTRTSQMSPVLPRTTCLTVPESCKLNFKMWFPSEQISQSTKDSSTTNTQTMSKRLGKRAVICRKTSKTVAPRESQGRMNSVPVSYITGYEEVSGPRFIDIRRRIVSPSFAKQSLKVERQWLPFSKGQSDSPTAYERMKRALWLDQVRRRYSFKELNRRAKTVLERKGNVTPCPYRKGLYSPIEPKTKCFAEVFASTCAAGSYSPIHGAAWPSGTEDGFVELTKGSPANPTRYKPGSFTPIPVYLDVGEPRTSSLSEHVTSYSSGDIYTVAELAHVTVSTGWERESAVGLLEAVKVDPSIIYRTRLSPHSGASISGSLDHNCPKMSYISVSSEADTVDTEGSCLFITPQNTSVTDYFETMTTRLPSMNTMSYDDPELRTFSTELDFIKQAAVVHGVPK</sequence>
<dbReference type="STRING" id="147828.A0A4S2LLB7"/>
<feature type="region of interest" description="Disordered" evidence="1">
    <location>
        <begin position="1"/>
        <end position="22"/>
    </location>
</feature>
<dbReference type="InterPro" id="IPR036047">
    <property type="entry name" value="F-box-like_dom_sf"/>
</dbReference>
<evidence type="ECO:0000259" key="2">
    <source>
        <dbReference type="PROSITE" id="PS50181"/>
    </source>
</evidence>
<dbReference type="PANTHER" id="PTHR46857:SF2">
    <property type="entry name" value="F-BOX ONLY PROTEIN 16"/>
    <property type="match status" value="1"/>
</dbReference>
<name>A0A4S2LLB7_OPIFE</name>
<reference evidence="3 4" key="1">
    <citation type="journal article" date="2019" name="BMC Genomics">
        <title>New insights from Opisthorchis felineus genome: update on genomics of the epidemiologically important liver flukes.</title>
        <authorList>
            <person name="Ershov N.I."/>
            <person name="Mordvinov V.A."/>
            <person name="Prokhortchouk E.B."/>
            <person name="Pakharukova M.Y."/>
            <person name="Gunbin K.V."/>
            <person name="Ustyantsev K."/>
            <person name="Genaev M.A."/>
            <person name="Blinov A.G."/>
            <person name="Mazur A."/>
            <person name="Boulygina E."/>
            <person name="Tsygankova S."/>
            <person name="Khrameeva E."/>
            <person name="Chekanov N."/>
            <person name="Fan G."/>
            <person name="Xiao A."/>
            <person name="Zhang H."/>
            <person name="Xu X."/>
            <person name="Yang H."/>
            <person name="Solovyev V."/>
            <person name="Lee S.M."/>
            <person name="Liu X."/>
            <person name="Afonnikov D.A."/>
            <person name="Skryabin K.G."/>
        </authorList>
    </citation>
    <scope>NUCLEOTIDE SEQUENCE [LARGE SCALE GENOMIC DNA]</scope>
    <source>
        <strain evidence="3">AK-0245</strain>
        <tissue evidence="3">Whole organism</tissue>
    </source>
</reference>
<proteinExistence type="predicted"/>
<organism evidence="3 4">
    <name type="scientific">Opisthorchis felineus</name>
    <dbReference type="NCBI Taxonomy" id="147828"/>
    <lineage>
        <taxon>Eukaryota</taxon>
        <taxon>Metazoa</taxon>
        <taxon>Spiralia</taxon>
        <taxon>Lophotrochozoa</taxon>
        <taxon>Platyhelminthes</taxon>
        <taxon>Trematoda</taxon>
        <taxon>Digenea</taxon>
        <taxon>Opisthorchiida</taxon>
        <taxon>Opisthorchiata</taxon>
        <taxon>Opisthorchiidae</taxon>
        <taxon>Opisthorchis</taxon>
    </lineage>
</organism>
<keyword evidence="4" id="KW-1185">Reference proteome</keyword>
<dbReference type="PANTHER" id="PTHR46857">
    <property type="entry name" value="EPITHELIAL CELL-TRANSFORMING SEQUENCE 2 ONCOGENE-LIKE"/>
    <property type="match status" value="1"/>
</dbReference>
<feature type="domain" description="F-box" evidence="2">
    <location>
        <begin position="84"/>
        <end position="130"/>
    </location>
</feature>
<evidence type="ECO:0000313" key="3">
    <source>
        <dbReference type="EMBL" id="TGZ61488.1"/>
    </source>
</evidence>
<accession>A0A4S2LLB7</accession>
<dbReference type="SMART" id="SM00256">
    <property type="entry name" value="FBOX"/>
    <property type="match status" value="1"/>
</dbReference>
<dbReference type="OrthoDB" id="6253392at2759"/>
<comment type="caution">
    <text evidence="3">The sequence shown here is derived from an EMBL/GenBank/DDBJ whole genome shotgun (WGS) entry which is preliminary data.</text>
</comment>
<evidence type="ECO:0000313" key="4">
    <source>
        <dbReference type="Proteomes" id="UP000308267"/>
    </source>
</evidence>
<dbReference type="AlphaFoldDB" id="A0A4S2LLB7"/>
<dbReference type="PROSITE" id="PS50181">
    <property type="entry name" value="FBOX"/>
    <property type="match status" value="1"/>
</dbReference>
<dbReference type="Proteomes" id="UP000308267">
    <property type="component" value="Unassembled WGS sequence"/>
</dbReference>
<protein>
    <recommendedName>
        <fullName evidence="2">F-box domain-containing protein</fullName>
    </recommendedName>
</protein>
<dbReference type="InterPro" id="IPR001810">
    <property type="entry name" value="F-box_dom"/>
</dbReference>
<dbReference type="Pfam" id="PF12937">
    <property type="entry name" value="F-box-like"/>
    <property type="match status" value="1"/>
</dbReference>
<dbReference type="EMBL" id="SJOL01007934">
    <property type="protein sequence ID" value="TGZ61488.1"/>
    <property type="molecule type" value="Genomic_DNA"/>
</dbReference>
<dbReference type="InterPro" id="IPR052805">
    <property type="entry name" value="GEF_Ubiquitin-Prot_Reg"/>
</dbReference>